<dbReference type="Pfam" id="PF04452">
    <property type="entry name" value="Methyltrans_RNA"/>
    <property type="match status" value="1"/>
</dbReference>
<dbReference type="InterPro" id="IPR029026">
    <property type="entry name" value="tRNA_m1G_MTases_N"/>
</dbReference>
<dbReference type="InterPro" id="IPR046886">
    <property type="entry name" value="RsmE_MTase_dom"/>
</dbReference>
<dbReference type="Proteomes" id="UP001165367">
    <property type="component" value="Unassembled WGS sequence"/>
</dbReference>
<keyword evidence="14" id="KW-1185">Reference proteome</keyword>
<sequence length="238" mass="26557">MALPYFYLSTYSSSQKTIVLDEDTSRHVVQVLRMQNGEKLNLTDGKGHLITTTISDNHKKHCTVEVNTVQQTPAIERKTVIAISLLKNTNRFEWFLEKATELGVSEIVPVIGTRTEKEKFRHDRLQQILVSAMLQSQQSWLPVLHEPVGYDSLFTLGDVNNIPHKFIAHCDEQYKTPLVNELAAASGSRIILIGPEGDFTPDEIALALSNQFKPVMLGDTRLRAETAGVVAASLMCLV</sequence>
<dbReference type="CDD" id="cd18084">
    <property type="entry name" value="RsmE-like"/>
    <property type="match status" value="1"/>
</dbReference>
<evidence type="ECO:0000313" key="14">
    <source>
        <dbReference type="Proteomes" id="UP001165367"/>
    </source>
</evidence>
<dbReference type="InterPro" id="IPR029028">
    <property type="entry name" value="Alpha/beta_knot_MTases"/>
</dbReference>
<dbReference type="EC" id="2.1.1.193" evidence="10"/>
<proteinExistence type="inferred from homology"/>
<dbReference type="SUPFAM" id="SSF88697">
    <property type="entry name" value="PUA domain-like"/>
    <property type="match status" value="1"/>
</dbReference>
<evidence type="ECO:0000256" key="1">
    <source>
        <dbReference type="ARBA" id="ARBA00004496"/>
    </source>
</evidence>
<evidence type="ECO:0000259" key="11">
    <source>
        <dbReference type="Pfam" id="PF04452"/>
    </source>
</evidence>
<organism evidence="13 14">
    <name type="scientific">Terrimonas ginsenosidimutans</name>
    <dbReference type="NCBI Taxonomy" id="2908004"/>
    <lineage>
        <taxon>Bacteria</taxon>
        <taxon>Pseudomonadati</taxon>
        <taxon>Bacteroidota</taxon>
        <taxon>Chitinophagia</taxon>
        <taxon>Chitinophagales</taxon>
        <taxon>Chitinophagaceae</taxon>
        <taxon>Terrimonas</taxon>
    </lineage>
</organism>
<evidence type="ECO:0000256" key="7">
    <source>
        <dbReference type="ARBA" id="ARBA00022691"/>
    </source>
</evidence>
<dbReference type="PANTHER" id="PTHR30027:SF3">
    <property type="entry name" value="16S RRNA (URACIL(1498)-N(3))-METHYLTRANSFERASE"/>
    <property type="match status" value="1"/>
</dbReference>
<dbReference type="Gene3D" id="3.40.1280.10">
    <property type="match status" value="1"/>
</dbReference>
<keyword evidence="4 10" id="KW-0698">rRNA processing</keyword>
<evidence type="ECO:0000256" key="2">
    <source>
        <dbReference type="ARBA" id="ARBA00005528"/>
    </source>
</evidence>
<dbReference type="RefSeq" id="WP_237874968.1">
    <property type="nucleotide sequence ID" value="NZ_JAKLTR010000013.1"/>
</dbReference>
<comment type="function">
    <text evidence="8 10">Specifically methylates the N3 position of the uracil ring of uridine 1498 (m3U1498) in 16S rRNA. Acts on the fully assembled 30S ribosomal subunit.</text>
</comment>
<evidence type="ECO:0000256" key="3">
    <source>
        <dbReference type="ARBA" id="ARBA00022490"/>
    </source>
</evidence>
<dbReference type="NCBIfam" id="TIGR00046">
    <property type="entry name" value="RsmE family RNA methyltransferase"/>
    <property type="match status" value="1"/>
</dbReference>
<comment type="caution">
    <text evidence="13">The sequence shown here is derived from an EMBL/GenBank/DDBJ whole genome shotgun (WGS) entry which is preliminary data.</text>
</comment>
<keyword evidence="7 10" id="KW-0949">S-adenosyl-L-methionine</keyword>
<feature type="domain" description="Ribosomal RNA small subunit methyltransferase E PUA-like" evidence="12">
    <location>
        <begin position="20"/>
        <end position="66"/>
    </location>
</feature>
<name>A0ABS9KVR5_9BACT</name>
<evidence type="ECO:0000313" key="13">
    <source>
        <dbReference type="EMBL" id="MCG2616432.1"/>
    </source>
</evidence>
<evidence type="ECO:0000259" key="12">
    <source>
        <dbReference type="Pfam" id="PF20260"/>
    </source>
</evidence>
<reference evidence="13" key="1">
    <citation type="submission" date="2022-01" db="EMBL/GenBank/DDBJ databases">
        <authorList>
            <person name="Jo J.-H."/>
            <person name="Im W.-T."/>
        </authorList>
    </citation>
    <scope>NUCLEOTIDE SEQUENCE</scope>
    <source>
        <strain evidence="13">NA20</strain>
    </source>
</reference>
<comment type="subcellular location">
    <subcellularLocation>
        <location evidence="1 10">Cytoplasm</location>
    </subcellularLocation>
</comment>
<evidence type="ECO:0000256" key="5">
    <source>
        <dbReference type="ARBA" id="ARBA00022603"/>
    </source>
</evidence>
<evidence type="ECO:0000256" key="10">
    <source>
        <dbReference type="PIRNR" id="PIRNR015601"/>
    </source>
</evidence>
<comment type="catalytic activity">
    <reaction evidence="9 10">
        <text>uridine(1498) in 16S rRNA + S-adenosyl-L-methionine = N(3)-methyluridine(1498) in 16S rRNA + S-adenosyl-L-homocysteine + H(+)</text>
        <dbReference type="Rhea" id="RHEA:42920"/>
        <dbReference type="Rhea" id="RHEA-COMP:10283"/>
        <dbReference type="Rhea" id="RHEA-COMP:10284"/>
        <dbReference type="ChEBI" id="CHEBI:15378"/>
        <dbReference type="ChEBI" id="CHEBI:57856"/>
        <dbReference type="ChEBI" id="CHEBI:59789"/>
        <dbReference type="ChEBI" id="CHEBI:65315"/>
        <dbReference type="ChEBI" id="CHEBI:74502"/>
        <dbReference type="EC" id="2.1.1.193"/>
    </reaction>
</comment>
<accession>A0ABS9KVR5</accession>
<dbReference type="SUPFAM" id="SSF75217">
    <property type="entry name" value="alpha/beta knot"/>
    <property type="match status" value="1"/>
</dbReference>
<dbReference type="Gene3D" id="2.40.240.20">
    <property type="entry name" value="Hypothetical PUA domain-like, domain 1"/>
    <property type="match status" value="1"/>
</dbReference>
<gene>
    <name evidence="13" type="ORF">LZZ85_19185</name>
</gene>
<keyword evidence="5 10" id="KW-0489">Methyltransferase</keyword>
<dbReference type="InterPro" id="IPR006700">
    <property type="entry name" value="RsmE"/>
</dbReference>
<keyword evidence="3 10" id="KW-0963">Cytoplasm</keyword>
<evidence type="ECO:0000256" key="6">
    <source>
        <dbReference type="ARBA" id="ARBA00022679"/>
    </source>
</evidence>
<keyword evidence="6 10" id="KW-0808">Transferase</keyword>
<comment type="similarity">
    <text evidence="2 10">Belongs to the RNA methyltransferase RsmE family.</text>
</comment>
<dbReference type="InterPro" id="IPR046887">
    <property type="entry name" value="RsmE_PUA-like"/>
</dbReference>
<evidence type="ECO:0000256" key="9">
    <source>
        <dbReference type="ARBA" id="ARBA00047944"/>
    </source>
</evidence>
<dbReference type="EMBL" id="JAKLTR010000013">
    <property type="protein sequence ID" value="MCG2616432.1"/>
    <property type="molecule type" value="Genomic_DNA"/>
</dbReference>
<feature type="domain" description="Ribosomal RNA small subunit methyltransferase E methyltransferase" evidence="11">
    <location>
        <begin position="78"/>
        <end position="235"/>
    </location>
</feature>
<dbReference type="PANTHER" id="PTHR30027">
    <property type="entry name" value="RIBOSOMAL RNA SMALL SUBUNIT METHYLTRANSFERASE E"/>
    <property type="match status" value="1"/>
</dbReference>
<dbReference type="Pfam" id="PF20260">
    <property type="entry name" value="PUA_4"/>
    <property type="match status" value="1"/>
</dbReference>
<protein>
    <recommendedName>
        <fullName evidence="10">Ribosomal RNA small subunit methyltransferase E</fullName>
        <ecNumber evidence="10">2.1.1.193</ecNumber>
    </recommendedName>
</protein>
<dbReference type="InterPro" id="IPR015947">
    <property type="entry name" value="PUA-like_sf"/>
</dbReference>
<evidence type="ECO:0000256" key="4">
    <source>
        <dbReference type="ARBA" id="ARBA00022552"/>
    </source>
</evidence>
<dbReference type="PIRSF" id="PIRSF015601">
    <property type="entry name" value="MTase_slr0722"/>
    <property type="match status" value="1"/>
</dbReference>
<evidence type="ECO:0000256" key="8">
    <source>
        <dbReference type="ARBA" id="ARBA00025699"/>
    </source>
</evidence>